<name>A0A931GUQ3_9ACTN</name>
<reference evidence="1" key="1">
    <citation type="submission" date="2020-11" db="EMBL/GenBank/DDBJ databases">
        <title>Sequencing the genomes of 1000 actinobacteria strains.</title>
        <authorList>
            <person name="Klenk H.-P."/>
        </authorList>
    </citation>
    <scope>NUCLEOTIDE SEQUENCE</scope>
    <source>
        <strain evidence="1">DSM 43175</strain>
    </source>
</reference>
<keyword evidence="2" id="KW-1185">Reference proteome</keyword>
<dbReference type="EMBL" id="JADOUA010000001">
    <property type="protein sequence ID" value="MBG6093409.1"/>
    <property type="molecule type" value="Genomic_DNA"/>
</dbReference>
<evidence type="ECO:0000313" key="2">
    <source>
        <dbReference type="Proteomes" id="UP000614047"/>
    </source>
</evidence>
<dbReference type="RefSeq" id="WP_197015474.1">
    <property type="nucleotide sequence ID" value="NZ_BAABES010000015.1"/>
</dbReference>
<dbReference type="AlphaFoldDB" id="A0A931GUQ3"/>
<protein>
    <submittedName>
        <fullName evidence="1">Uncharacterized protein</fullName>
    </submittedName>
</protein>
<sequence length="106" mass="11549">MLSTEHAVFLKFTLTGDRYGTEPEREAIYALAHQLEEALEAAGEGQVDGNEFGQGAAQIYLYGPHAGTLFEAIRPVLQRAGLQPTEAVLRYGDVDDEGCRVEVVPL</sequence>
<organism evidence="1 2">
    <name type="scientific">Actinomadura viridis</name>
    <dbReference type="NCBI Taxonomy" id="58110"/>
    <lineage>
        <taxon>Bacteria</taxon>
        <taxon>Bacillati</taxon>
        <taxon>Actinomycetota</taxon>
        <taxon>Actinomycetes</taxon>
        <taxon>Streptosporangiales</taxon>
        <taxon>Thermomonosporaceae</taxon>
        <taxon>Actinomadura</taxon>
    </lineage>
</organism>
<dbReference type="Proteomes" id="UP000614047">
    <property type="component" value="Unassembled WGS sequence"/>
</dbReference>
<gene>
    <name evidence="1" type="ORF">IW256_007522</name>
</gene>
<comment type="caution">
    <text evidence="1">The sequence shown here is derived from an EMBL/GenBank/DDBJ whole genome shotgun (WGS) entry which is preliminary data.</text>
</comment>
<proteinExistence type="predicted"/>
<accession>A0A931GUQ3</accession>
<evidence type="ECO:0000313" key="1">
    <source>
        <dbReference type="EMBL" id="MBG6093409.1"/>
    </source>
</evidence>